<accession>A0A8J3LKX2</accession>
<sequence length="185" mass="21022">MWQTSGLTFLGAVLAATLTSLVAYFVNSRKMAGDTRARWDAVLFDKSAVLAEAARSVRHHAERYRHSTDKAARQQRIDDAQERLRIAMEQLRLVGNRRVQDAARRVMHHAYAVAMQGVDNRDPRAEHYADVPPIARLNDALQEFYRAVRQQLRAEHPEDVLHDDDFDRIAAGLQPLAPDQRSSVV</sequence>
<comment type="caution">
    <text evidence="3">The sequence shown here is derived from an EMBL/GenBank/DDBJ whole genome shotgun (WGS) entry which is preliminary data.</text>
</comment>
<organism evidence="3 4">
    <name type="scientific">Catellatospora methionotrophica</name>
    <dbReference type="NCBI Taxonomy" id="121620"/>
    <lineage>
        <taxon>Bacteria</taxon>
        <taxon>Bacillati</taxon>
        <taxon>Actinomycetota</taxon>
        <taxon>Actinomycetes</taxon>
        <taxon>Micromonosporales</taxon>
        <taxon>Micromonosporaceae</taxon>
        <taxon>Catellatospora</taxon>
    </lineage>
</organism>
<protein>
    <submittedName>
        <fullName evidence="3">Uncharacterized protein</fullName>
    </submittedName>
</protein>
<keyword evidence="2" id="KW-0812">Transmembrane</keyword>
<keyword evidence="2" id="KW-1133">Transmembrane helix</keyword>
<keyword evidence="4" id="KW-1185">Reference proteome</keyword>
<proteinExistence type="predicted"/>
<dbReference type="RefSeq" id="WP_166378032.1">
    <property type="nucleotide sequence ID" value="NZ_BAAATT010000007.1"/>
</dbReference>
<name>A0A8J3LKX2_9ACTN</name>
<evidence type="ECO:0000313" key="4">
    <source>
        <dbReference type="Proteomes" id="UP000660339"/>
    </source>
</evidence>
<dbReference type="Proteomes" id="UP000660339">
    <property type="component" value="Unassembled WGS sequence"/>
</dbReference>
<reference evidence="3" key="1">
    <citation type="submission" date="2021-01" db="EMBL/GenBank/DDBJ databases">
        <title>Whole genome shotgun sequence of Catellatospora methionotrophica NBRC 14553.</title>
        <authorList>
            <person name="Komaki H."/>
            <person name="Tamura T."/>
        </authorList>
    </citation>
    <scope>NUCLEOTIDE SEQUENCE</scope>
    <source>
        <strain evidence="3">NBRC 14553</strain>
    </source>
</reference>
<evidence type="ECO:0000313" key="3">
    <source>
        <dbReference type="EMBL" id="GIG14625.1"/>
    </source>
</evidence>
<evidence type="ECO:0000256" key="2">
    <source>
        <dbReference type="SAM" id="Phobius"/>
    </source>
</evidence>
<keyword evidence="1" id="KW-0175">Coiled coil</keyword>
<feature type="transmembrane region" description="Helical" evidence="2">
    <location>
        <begin position="6"/>
        <end position="26"/>
    </location>
</feature>
<keyword evidence="2" id="KW-0472">Membrane</keyword>
<feature type="coiled-coil region" evidence="1">
    <location>
        <begin position="70"/>
        <end position="97"/>
    </location>
</feature>
<dbReference type="AlphaFoldDB" id="A0A8J3LKX2"/>
<gene>
    <name evidence="3" type="ORF">Cme02nite_29570</name>
</gene>
<dbReference type="EMBL" id="BONJ01000016">
    <property type="protein sequence ID" value="GIG14625.1"/>
    <property type="molecule type" value="Genomic_DNA"/>
</dbReference>
<evidence type="ECO:0000256" key="1">
    <source>
        <dbReference type="SAM" id="Coils"/>
    </source>
</evidence>